<name>A0A1H6THW1_9FIRM</name>
<evidence type="ECO:0000256" key="3">
    <source>
        <dbReference type="ARBA" id="ARBA00023004"/>
    </source>
</evidence>
<evidence type="ECO:0000259" key="5">
    <source>
        <dbReference type="PROSITE" id="PS51656"/>
    </source>
</evidence>
<keyword evidence="7" id="KW-1185">Reference proteome</keyword>
<dbReference type="eggNOG" id="COG2878">
    <property type="taxonomic scope" value="Bacteria"/>
</dbReference>
<keyword evidence="4" id="KW-0411">Iron-sulfur</keyword>
<feature type="domain" description="4Fe-4S" evidence="5">
    <location>
        <begin position="28"/>
        <end position="88"/>
    </location>
</feature>
<dbReference type="Pfam" id="PF04060">
    <property type="entry name" value="FeS"/>
    <property type="match status" value="1"/>
</dbReference>
<evidence type="ECO:0000256" key="2">
    <source>
        <dbReference type="ARBA" id="ARBA00022723"/>
    </source>
</evidence>
<sequence>MNAVIALMIIGGSLGMMLGIAHKYLKVEVDQRIDVVTDKLPGVNCGGCGYPGCHGLAEALVEGEVQTPNKCVVASSIAKKEIADYLNTTPGPDGKCLQIKY</sequence>
<dbReference type="PANTHER" id="PTHR43560:SF1">
    <property type="entry name" value="ION-TRANSLOCATING OXIDOREDUCTASE COMPLEX SUBUNIT B"/>
    <property type="match status" value="1"/>
</dbReference>
<evidence type="ECO:0000313" key="7">
    <source>
        <dbReference type="Proteomes" id="UP000183028"/>
    </source>
</evidence>
<protein>
    <submittedName>
        <fullName evidence="6">Electron transport complex protein RnfB</fullName>
    </submittedName>
</protein>
<keyword evidence="3" id="KW-0408">Iron</keyword>
<dbReference type="Proteomes" id="UP000183028">
    <property type="component" value="Unassembled WGS sequence"/>
</dbReference>
<accession>A0A1H6THW1</accession>
<gene>
    <name evidence="6" type="ORF">SAMN04487834_102329</name>
</gene>
<dbReference type="PANTHER" id="PTHR43560">
    <property type="entry name" value="ION-TRANSLOCATING OXIDOREDUCTASE COMPLEX SUBUNIT B"/>
    <property type="match status" value="1"/>
</dbReference>
<dbReference type="GO" id="GO:0051539">
    <property type="term" value="F:4 iron, 4 sulfur cluster binding"/>
    <property type="evidence" value="ECO:0007669"/>
    <property type="project" value="UniProtKB-KW"/>
</dbReference>
<keyword evidence="2" id="KW-0479">Metal-binding</keyword>
<dbReference type="STRING" id="322505.SAMN04487836_10745"/>
<evidence type="ECO:0000313" key="6">
    <source>
        <dbReference type="EMBL" id="SEI77764.1"/>
    </source>
</evidence>
<keyword evidence="1" id="KW-0004">4Fe-4S</keyword>
<evidence type="ECO:0000256" key="1">
    <source>
        <dbReference type="ARBA" id="ARBA00022485"/>
    </source>
</evidence>
<proteinExistence type="predicted"/>
<dbReference type="GO" id="GO:0046872">
    <property type="term" value="F:metal ion binding"/>
    <property type="evidence" value="ECO:0007669"/>
    <property type="project" value="UniProtKB-KW"/>
</dbReference>
<reference evidence="7" key="1">
    <citation type="submission" date="2016-10" db="EMBL/GenBank/DDBJ databases">
        <authorList>
            <person name="Varghese N."/>
        </authorList>
    </citation>
    <scope>NUCLEOTIDE SEQUENCE [LARGE SCALE GENOMIC DNA]</scope>
    <source>
        <strain evidence="7">DSM 20406</strain>
    </source>
</reference>
<dbReference type="EMBL" id="FNYK01000023">
    <property type="protein sequence ID" value="SEI77764.1"/>
    <property type="molecule type" value="Genomic_DNA"/>
</dbReference>
<dbReference type="Gene3D" id="1.10.15.40">
    <property type="entry name" value="Electron transport complex subunit B, putative Fe-S cluster"/>
    <property type="match status" value="1"/>
</dbReference>
<dbReference type="AlphaFoldDB" id="A0A1H6THW1"/>
<dbReference type="InterPro" id="IPR007202">
    <property type="entry name" value="4Fe-4S_dom"/>
</dbReference>
<organism evidence="6 7">
    <name type="scientific">Sharpea azabuensis</name>
    <dbReference type="NCBI Taxonomy" id="322505"/>
    <lineage>
        <taxon>Bacteria</taxon>
        <taxon>Bacillati</taxon>
        <taxon>Bacillota</taxon>
        <taxon>Erysipelotrichia</taxon>
        <taxon>Erysipelotrichales</taxon>
        <taxon>Coprobacillaceae</taxon>
        <taxon>Sharpea</taxon>
    </lineage>
</organism>
<dbReference type="PROSITE" id="PS51656">
    <property type="entry name" value="4FE4S"/>
    <property type="match status" value="1"/>
</dbReference>
<evidence type="ECO:0000256" key="4">
    <source>
        <dbReference type="ARBA" id="ARBA00023014"/>
    </source>
</evidence>
<dbReference type="OrthoDB" id="9794954at2"/>
<dbReference type="InterPro" id="IPR050395">
    <property type="entry name" value="4Fe4S_Ferredoxin_RnfB"/>
</dbReference>
<dbReference type="RefSeq" id="WP_074732039.1">
    <property type="nucleotide sequence ID" value="NZ_FNYK01000023.1"/>
</dbReference>